<evidence type="ECO:0000259" key="1">
    <source>
        <dbReference type="Pfam" id="PF05118"/>
    </source>
</evidence>
<sequence length="186" mass="21319">MHANPRKTKAVRFLGPVDLGGVRDEILAIPEEIWARENATKPNKFGALDQTQHIIFRFVSSFEDWRQSYETPLWPEWKSRIEPLLAQATRPYGYANGAFPRVMLAKMPPNGIIHPHVDANPAARWPHKIHIPILTNPGVAFYVEPDTYHFEVGQAYEVNNLGRHAVRNGGTTPRIHLIFEYYDVDQ</sequence>
<keyword evidence="3" id="KW-1185">Reference proteome</keyword>
<gene>
    <name evidence="2" type="ORF">ACFO6Q_11785</name>
</gene>
<evidence type="ECO:0000313" key="2">
    <source>
        <dbReference type="EMBL" id="MFC4821010.1"/>
    </source>
</evidence>
<dbReference type="Gene3D" id="2.60.120.330">
    <property type="entry name" value="B-lactam Antibiotic, Isopenicillin N Synthase, Chain"/>
    <property type="match status" value="1"/>
</dbReference>
<name>A0ABV9QVF0_9GAMM</name>
<dbReference type="InterPro" id="IPR027443">
    <property type="entry name" value="IPNS-like_sf"/>
</dbReference>
<organism evidence="2 3">
    <name type="scientific">Dokdonella ginsengisoli</name>
    <dbReference type="NCBI Taxonomy" id="363846"/>
    <lineage>
        <taxon>Bacteria</taxon>
        <taxon>Pseudomonadati</taxon>
        <taxon>Pseudomonadota</taxon>
        <taxon>Gammaproteobacteria</taxon>
        <taxon>Lysobacterales</taxon>
        <taxon>Rhodanobacteraceae</taxon>
        <taxon>Dokdonella</taxon>
    </lineage>
</organism>
<proteinExistence type="predicted"/>
<protein>
    <submittedName>
        <fullName evidence="2">Aspartyl/asparaginyl beta-hydroxylase domain-containing protein</fullName>
    </submittedName>
</protein>
<dbReference type="InterPro" id="IPR007803">
    <property type="entry name" value="Asp/Arg/Pro-Hydrxlase"/>
</dbReference>
<dbReference type="EMBL" id="JBHSHD010000008">
    <property type="protein sequence ID" value="MFC4821010.1"/>
    <property type="molecule type" value="Genomic_DNA"/>
</dbReference>
<feature type="domain" description="Aspartyl/asparaginy/proline hydroxylase" evidence="1">
    <location>
        <begin position="98"/>
        <end position="181"/>
    </location>
</feature>
<reference evidence="3" key="1">
    <citation type="journal article" date="2019" name="Int. J. Syst. Evol. Microbiol.">
        <title>The Global Catalogue of Microorganisms (GCM) 10K type strain sequencing project: providing services to taxonomists for standard genome sequencing and annotation.</title>
        <authorList>
            <consortium name="The Broad Institute Genomics Platform"/>
            <consortium name="The Broad Institute Genome Sequencing Center for Infectious Disease"/>
            <person name="Wu L."/>
            <person name="Ma J."/>
        </authorList>
    </citation>
    <scope>NUCLEOTIDE SEQUENCE [LARGE SCALE GENOMIC DNA]</scope>
    <source>
        <strain evidence="3">CCUG 30340</strain>
    </source>
</reference>
<accession>A0ABV9QVF0</accession>
<evidence type="ECO:0000313" key="3">
    <source>
        <dbReference type="Proteomes" id="UP001595886"/>
    </source>
</evidence>
<dbReference type="RefSeq" id="WP_380021230.1">
    <property type="nucleotide sequence ID" value="NZ_JBHSHD010000008.1"/>
</dbReference>
<dbReference type="Pfam" id="PF05118">
    <property type="entry name" value="Asp_Arg_Hydrox"/>
    <property type="match status" value="1"/>
</dbReference>
<comment type="caution">
    <text evidence="2">The sequence shown here is derived from an EMBL/GenBank/DDBJ whole genome shotgun (WGS) entry which is preliminary data.</text>
</comment>
<dbReference type="SUPFAM" id="SSF51197">
    <property type="entry name" value="Clavaminate synthase-like"/>
    <property type="match status" value="1"/>
</dbReference>
<dbReference type="Proteomes" id="UP001595886">
    <property type="component" value="Unassembled WGS sequence"/>
</dbReference>